<dbReference type="Pfam" id="PF01602">
    <property type="entry name" value="Adaptin_N"/>
    <property type="match status" value="1"/>
</dbReference>
<feature type="region of interest" description="Disordered" evidence="11">
    <location>
        <begin position="690"/>
        <end position="716"/>
    </location>
</feature>
<dbReference type="InterPro" id="IPR016024">
    <property type="entry name" value="ARM-type_fold"/>
</dbReference>
<comment type="similarity">
    <text evidence="3 10">Belongs to the adaptor complexes large subunit family.</text>
</comment>
<accession>A0AAV1KHG8</accession>
<dbReference type="InterPro" id="IPR050840">
    <property type="entry name" value="Adaptor_Complx_Large_Subunit"/>
</dbReference>
<dbReference type="PANTHER" id="PTHR22780">
    <property type="entry name" value="ADAPTIN, ALPHA/GAMMA/EPSILON"/>
    <property type="match status" value="1"/>
</dbReference>
<organism evidence="13 14">
    <name type="scientific">Parnassius mnemosyne</name>
    <name type="common">clouded apollo</name>
    <dbReference type="NCBI Taxonomy" id="213953"/>
    <lineage>
        <taxon>Eukaryota</taxon>
        <taxon>Metazoa</taxon>
        <taxon>Ecdysozoa</taxon>
        <taxon>Arthropoda</taxon>
        <taxon>Hexapoda</taxon>
        <taxon>Insecta</taxon>
        <taxon>Pterygota</taxon>
        <taxon>Neoptera</taxon>
        <taxon>Endopterygota</taxon>
        <taxon>Lepidoptera</taxon>
        <taxon>Glossata</taxon>
        <taxon>Ditrysia</taxon>
        <taxon>Papilionoidea</taxon>
        <taxon>Papilionidae</taxon>
        <taxon>Parnassiinae</taxon>
        <taxon>Parnassini</taxon>
        <taxon>Parnassius</taxon>
        <taxon>Driopa</taxon>
    </lineage>
</organism>
<dbReference type="InterPro" id="IPR008153">
    <property type="entry name" value="GAE_dom"/>
</dbReference>
<dbReference type="PROSITE" id="PS50180">
    <property type="entry name" value="GAE"/>
    <property type="match status" value="1"/>
</dbReference>
<keyword evidence="6 10" id="KW-0333">Golgi apparatus</keyword>
<dbReference type="InterPro" id="IPR008152">
    <property type="entry name" value="Clathrin_a/b/g-adaptin_app_Ig"/>
</dbReference>
<name>A0AAV1KHG8_9NEOP</name>
<evidence type="ECO:0000256" key="7">
    <source>
        <dbReference type="ARBA" id="ARBA00023136"/>
    </source>
</evidence>
<keyword evidence="4 10" id="KW-0813">Transport</keyword>
<protein>
    <recommendedName>
        <fullName evidence="10">AP-1 complex subunit gamma</fullName>
    </recommendedName>
</protein>
<dbReference type="InterPro" id="IPR013041">
    <property type="entry name" value="Clathrin_app_Ig-like_sf"/>
</dbReference>
<proteinExistence type="inferred from homology"/>
<dbReference type="PIRSF" id="PIRSF037094">
    <property type="entry name" value="AP1_complex_gamma"/>
    <property type="match status" value="1"/>
</dbReference>
<keyword evidence="7 10" id="KW-0472">Membrane</keyword>
<reference evidence="13 14" key="1">
    <citation type="submission" date="2023-11" db="EMBL/GenBank/DDBJ databases">
        <authorList>
            <person name="Hedman E."/>
            <person name="Englund M."/>
            <person name="Stromberg M."/>
            <person name="Nyberg Akerstrom W."/>
            <person name="Nylinder S."/>
            <person name="Jareborg N."/>
            <person name="Kallberg Y."/>
            <person name="Kronander E."/>
        </authorList>
    </citation>
    <scope>NUCLEOTIDE SEQUENCE [LARGE SCALE GENOMIC DNA]</scope>
</reference>
<dbReference type="Gene3D" id="1.25.10.10">
    <property type="entry name" value="Leucine-rich Repeat Variant"/>
    <property type="match status" value="1"/>
</dbReference>
<evidence type="ECO:0000256" key="4">
    <source>
        <dbReference type="ARBA" id="ARBA00022448"/>
    </source>
</evidence>
<feature type="compositionally biased region" description="Low complexity" evidence="11">
    <location>
        <begin position="706"/>
        <end position="716"/>
    </location>
</feature>
<evidence type="ECO:0000256" key="8">
    <source>
        <dbReference type="ARBA" id="ARBA00023329"/>
    </source>
</evidence>
<evidence type="ECO:0000313" key="14">
    <source>
        <dbReference type="Proteomes" id="UP001314205"/>
    </source>
</evidence>
<dbReference type="AlphaFoldDB" id="A0AAV1KHG8"/>
<dbReference type="FunFam" id="1.25.10.10:FF:000030">
    <property type="entry name" value="AP-1 complex subunit gamma"/>
    <property type="match status" value="1"/>
</dbReference>
<dbReference type="Gene3D" id="2.60.40.1230">
    <property type="match status" value="1"/>
</dbReference>
<dbReference type="InterPro" id="IPR002553">
    <property type="entry name" value="Clathrin/coatomer_adapt-like_N"/>
</dbReference>
<evidence type="ECO:0000256" key="10">
    <source>
        <dbReference type="PIRNR" id="PIRNR037094"/>
    </source>
</evidence>
<evidence type="ECO:0000256" key="3">
    <source>
        <dbReference type="ARBA" id="ARBA00006613"/>
    </source>
</evidence>
<dbReference type="Proteomes" id="UP001314205">
    <property type="component" value="Unassembled WGS sequence"/>
</dbReference>
<evidence type="ECO:0000259" key="12">
    <source>
        <dbReference type="PROSITE" id="PS50180"/>
    </source>
</evidence>
<comment type="caution">
    <text evidence="13">The sequence shown here is derived from an EMBL/GenBank/DDBJ whole genome shotgun (WGS) entry which is preliminary data.</text>
</comment>
<keyword evidence="8 10" id="KW-0968">Cytoplasmic vesicle</keyword>
<dbReference type="InterPro" id="IPR011989">
    <property type="entry name" value="ARM-like"/>
</dbReference>
<keyword evidence="5 10" id="KW-0653">Protein transport</keyword>
<sequence length="879" mass="97887">MAYPMYEVDWSVLPPEQNRRFNPAFNIATIKQVVNEAIERVRMPTPTRLRDLIRQIRAARTAAEERSVVNKECAYIRSTFREEDSVWRCRNIAKLLYIHMLGYPAHFGQLECLKLIASPRFTDKRVGYLGAMLLLDERQDVHLLITNCLKNDLNSNTQFVVGLALCTLGAIASPEMARDLASEVERLIKSPNAYIKKKAALCAFRIIRRVPDLMEMFLPATRSLLTEKNHGVLITGVTLITEMCENSPDTLNHFKKIVPNLVRILKNLILAGYSPEHDVSGVSDPFLQVKILRLLRILGKNDAEASEAMNDILAQVATNTETSKNVGNTILYETVLSIMDIKSESSLRVLAINILGRFLLNNDKNIRYVALNTLLRTVHVDTSAVQRHRTTILECLKDPDVSIRRRAMELSFALMNSQNIRAMMKELLSFLERSDAEFKAHCSSAMVLAAERYAPSSKWHLDTLFRLLLKAGNYLRDDTVSSTIQIISAAPTERQAYAAMRLWTSLERSAVSGDATEKQPLVQVAAWTVGEYGDLLVSEASNAISMVDEDGVDDFVRPTEEYVIDIYQKLLWSTQLSITTKEYLLLSLAKLSTRFTTRPSQDKIRVIIDTFGSHIHIELQQRGVELSQLYRQYAHLRPALLERMPAMEAPSGGARDDSDPEPDAPLDSSHDGSHQRTDQDALLDLIIGSEPMSNGDAEHETPPPATNNNTSSSNDILDLLSGLDLSTPSVPATSPTPITNSVPASNLLLDGLFSSPQPTPTITQTETTVTALERNGLRVEFAVARGGDTATLTMRAASSARSALTDFLFQAAVPRTFRLDMMSPSGTVLTPQGEITQVLKITNPSRTPLRLRIRVSYNMDGAPVLEQAEVNNFPPDLFN</sequence>
<dbReference type="SUPFAM" id="SSF49348">
    <property type="entry name" value="Clathrin adaptor appendage domain"/>
    <property type="match status" value="1"/>
</dbReference>
<evidence type="ECO:0000256" key="6">
    <source>
        <dbReference type="ARBA" id="ARBA00023034"/>
    </source>
</evidence>
<dbReference type="GO" id="GO:0016192">
    <property type="term" value="P:vesicle-mediated transport"/>
    <property type="evidence" value="ECO:0007669"/>
    <property type="project" value="InterPro"/>
</dbReference>
<dbReference type="SUPFAM" id="SSF48371">
    <property type="entry name" value="ARM repeat"/>
    <property type="match status" value="1"/>
</dbReference>
<gene>
    <name evidence="13" type="ORF">PARMNEM_LOCUS3813</name>
</gene>
<evidence type="ECO:0000256" key="1">
    <source>
        <dbReference type="ARBA" id="ARBA00004156"/>
    </source>
</evidence>
<evidence type="ECO:0000256" key="9">
    <source>
        <dbReference type="ARBA" id="ARBA00029433"/>
    </source>
</evidence>
<dbReference type="SMART" id="SM00809">
    <property type="entry name" value="Alpha_adaptinC2"/>
    <property type="match status" value="1"/>
</dbReference>
<dbReference type="GO" id="GO:0030121">
    <property type="term" value="C:AP-1 adaptor complex"/>
    <property type="evidence" value="ECO:0007669"/>
    <property type="project" value="InterPro"/>
</dbReference>
<evidence type="ECO:0000256" key="5">
    <source>
        <dbReference type="ARBA" id="ARBA00022927"/>
    </source>
</evidence>
<feature type="region of interest" description="Disordered" evidence="11">
    <location>
        <begin position="648"/>
        <end position="677"/>
    </location>
</feature>
<feature type="domain" description="GAE" evidence="12">
    <location>
        <begin position="764"/>
        <end position="874"/>
    </location>
</feature>
<dbReference type="InterPro" id="IPR017107">
    <property type="entry name" value="AP1_complex_gsu"/>
</dbReference>
<dbReference type="GO" id="GO:0006886">
    <property type="term" value="P:intracellular protein transport"/>
    <property type="evidence" value="ECO:0007669"/>
    <property type="project" value="UniProtKB-UniRule"/>
</dbReference>
<dbReference type="EMBL" id="CAVLGL010000035">
    <property type="protein sequence ID" value="CAK1582255.1"/>
    <property type="molecule type" value="Genomic_DNA"/>
</dbReference>
<dbReference type="Pfam" id="PF02883">
    <property type="entry name" value="Alpha_adaptinC2"/>
    <property type="match status" value="1"/>
</dbReference>
<evidence type="ECO:0000256" key="11">
    <source>
        <dbReference type="SAM" id="MobiDB-lite"/>
    </source>
</evidence>
<feature type="compositionally biased region" description="Basic and acidic residues" evidence="11">
    <location>
        <begin position="668"/>
        <end position="677"/>
    </location>
</feature>
<evidence type="ECO:0000256" key="2">
    <source>
        <dbReference type="ARBA" id="ARBA00004555"/>
    </source>
</evidence>
<evidence type="ECO:0000313" key="13">
    <source>
        <dbReference type="EMBL" id="CAK1582255.1"/>
    </source>
</evidence>
<keyword evidence="14" id="KW-1185">Reference proteome</keyword>
<comment type="subcellular location">
    <subcellularLocation>
        <location evidence="1">Cytoplasmic vesicle membrane</location>
    </subcellularLocation>
    <subcellularLocation>
        <location evidence="9">Endomembrane system</location>
        <topology evidence="9">Peripheral membrane protein</topology>
        <orientation evidence="9">Cytoplasmic side</orientation>
    </subcellularLocation>
    <subcellularLocation>
        <location evidence="2">Golgi apparatus</location>
    </subcellularLocation>
</comment>